<evidence type="ECO:0000313" key="3">
    <source>
        <dbReference type="Proteomes" id="UP001597302"/>
    </source>
</evidence>
<feature type="domain" description="NAD(P)-binding" evidence="1">
    <location>
        <begin position="7"/>
        <end position="178"/>
    </location>
</feature>
<organism evidence="2 3">
    <name type="scientific">Paracoccus nototheniae</name>
    <dbReference type="NCBI Taxonomy" id="2489002"/>
    <lineage>
        <taxon>Bacteria</taxon>
        <taxon>Pseudomonadati</taxon>
        <taxon>Pseudomonadota</taxon>
        <taxon>Alphaproteobacteria</taxon>
        <taxon>Rhodobacterales</taxon>
        <taxon>Paracoccaceae</taxon>
        <taxon>Paracoccus</taxon>
    </lineage>
</organism>
<dbReference type="PANTHER" id="PTHR47129">
    <property type="entry name" value="QUINONE OXIDOREDUCTASE 2"/>
    <property type="match status" value="1"/>
</dbReference>
<protein>
    <submittedName>
        <fullName evidence="2">SDR family oxidoreductase</fullName>
        <ecNumber evidence="2">1.6.5.2</ecNumber>
    </submittedName>
</protein>
<dbReference type="Proteomes" id="UP001597302">
    <property type="component" value="Unassembled WGS sequence"/>
</dbReference>
<dbReference type="InterPro" id="IPR052718">
    <property type="entry name" value="NmrA-type_oxidoreductase"/>
</dbReference>
<dbReference type="InterPro" id="IPR016040">
    <property type="entry name" value="NAD(P)-bd_dom"/>
</dbReference>
<comment type="caution">
    <text evidence="2">The sequence shown here is derived from an EMBL/GenBank/DDBJ whole genome shotgun (WGS) entry which is preliminary data.</text>
</comment>
<dbReference type="Pfam" id="PF13460">
    <property type="entry name" value="NAD_binding_10"/>
    <property type="match status" value="1"/>
</dbReference>
<dbReference type="Gene3D" id="3.40.50.720">
    <property type="entry name" value="NAD(P)-binding Rossmann-like Domain"/>
    <property type="match status" value="1"/>
</dbReference>
<sequence length="279" mass="28424">MTIAITGATGQLGRLVLAGLAARLPGLPVIALARDPAADPGVPVRLFDYDRPETLTPALAGVQTLLLISGNQIGQRKAQHRAVIEAAQAAGVGRIVYTSVLHADRSILSLAGEHRETEAMLAASGLSVTVLRNGWYHENYLGSVPAALTHGALVGSAGQGRIAGAARADYAAAAVEALLGQGHEGQVYEMAGAPAYTLADLAAEISEQTGRDIPYVDLPPADYAQVLVKAGLPAPLAEAIAGYDTAAAQGALDGSPDTLQALIGRPATPLAEAVRAALV</sequence>
<dbReference type="PANTHER" id="PTHR47129:SF1">
    <property type="entry name" value="NMRA-LIKE DOMAIN-CONTAINING PROTEIN"/>
    <property type="match status" value="1"/>
</dbReference>
<keyword evidence="3" id="KW-1185">Reference proteome</keyword>
<dbReference type="EMBL" id="JBHTOQ010000028">
    <property type="protein sequence ID" value="MFD1482523.1"/>
    <property type="molecule type" value="Genomic_DNA"/>
</dbReference>
<accession>A0ABW4DZV7</accession>
<dbReference type="CDD" id="cd05269">
    <property type="entry name" value="TMR_SDR_a"/>
    <property type="match status" value="1"/>
</dbReference>
<dbReference type="GO" id="GO:0003955">
    <property type="term" value="F:NAD(P)H dehydrogenase (quinone) activity"/>
    <property type="evidence" value="ECO:0007669"/>
    <property type="project" value="UniProtKB-EC"/>
</dbReference>
<proteinExistence type="predicted"/>
<dbReference type="Gene3D" id="3.90.25.10">
    <property type="entry name" value="UDP-galactose 4-epimerase, domain 1"/>
    <property type="match status" value="1"/>
</dbReference>
<dbReference type="EC" id="1.6.5.2" evidence="2"/>
<dbReference type="InterPro" id="IPR036291">
    <property type="entry name" value="NAD(P)-bd_dom_sf"/>
</dbReference>
<dbReference type="RefSeq" id="WP_131575019.1">
    <property type="nucleotide sequence ID" value="NZ_CBCSAJ010000018.1"/>
</dbReference>
<evidence type="ECO:0000313" key="2">
    <source>
        <dbReference type="EMBL" id="MFD1482523.1"/>
    </source>
</evidence>
<dbReference type="SUPFAM" id="SSF51735">
    <property type="entry name" value="NAD(P)-binding Rossmann-fold domains"/>
    <property type="match status" value="1"/>
</dbReference>
<keyword evidence="2" id="KW-0560">Oxidoreductase</keyword>
<reference evidence="3" key="1">
    <citation type="journal article" date="2019" name="Int. J. Syst. Evol. Microbiol.">
        <title>The Global Catalogue of Microorganisms (GCM) 10K type strain sequencing project: providing services to taxonomists for standard genome sequencing and annotation.</title>
        <authorList>
            <consortium name="The Broad Institute Genomics Platform"/>
            <consortium name="The Broad Institute Genome Sequencing Center for Infectious Disease"/>
            <person name="Wu L."/>
            <person name="Ma J."/>
        </authorList>
    </citation>
    <scope>NUCLEOTIDE SEQUENCE [LARGE SCALE GENOMIC DNA]</scope>
    <source>
        <strain evidence="3">CCM 8875</strain>
    </source>
</reference>
<evidence type="ECO:0000259" key="1">
    <source>
        <dbReference type="Pfam" id="PF13460"/>
    </source>
</evidence>
<gene>
    <name evidence="2" type="ORF">ACFQ5P_14595</name>
</gene>
<name>A0ABW4DZV7_9RHOB</name>